<reference evidence="10 11" key="1">
    <citation type="submission" date="2023-03" db="EMBL/GenBank/DDBJ databases">
        <title>Fodinicurvata sp. CAU 1616 isolated from sea sendiment.</title>
        <authorList>
            <person name="Kim W."/>
        </authorList>
    </citation>
    <scope>NUCLEOTIDE SEQUENCE [LARGE SCALE GENOMIC DNA]</scope>
    <source>
        <strain evidence="10 11">CAU 1616</strain>
    </source>
</reference>
<gene>
    <name evidence="6 10" type="primary">minC</name>
    <name evidence="10" type="ORF">P2G67_10410</name>
</gene>
<feature type="region of interest" description="Disordered" evidence="7">
    <location>
        <begin position="104"/>
        <end position="125"/>
    </location>
</feature>
<comment type="similarity">
    <text evidence="1 6">Belongs to the MinC family.</text>
</comment>
<name>A0ABT5YNE3_9PROT</name>
<evidence type="ECO:0000256" key="7">
    <source>
        <dbReference type="SAM" id="MobiDB-lite"/>
    </source>
</evidence>
<evidence type="ECO:0000313" key="10">
    <source>
        <dbReference type="EMBL" id="MDF2096389.1"/>
    </source>
</evidence>
<dbReference type="InterPro" id="IPR007874">
    <property type="entry name" value="MinC_N"/>
</dbReference>
<evidence type="ECO:0000256" key="3">
    <source>
        <dbReference type="ARBA" id="ARBA00023210"/>
    </source>
</evidence>
<evidence type="ECO:0000256" key="1">
    <source>
        <dbReference type="ARBA" id="ARBA00006291"/>
    </source>
</evidence>
<keyword evidence="3 6" id="KW-0717">Septation</keyword>
<dbReference type="InterPro" id="IPR036145">
    <property type="entry name" value="MinC_C_sf"/>
</dbReference>
<dbReference type="EMBL" id="JARHUD010000005">
    <property type="protein sequence ID" value="MDF2096389.1"/>
    <property type="molecule type" value="Genomic_DNA"/>
</dbReference>
<evidence type="ECO:0000259" key="9">
    <source>
        <dbReference type="Pfam" id="PF05209"/>
    </source>
</evidence>
<feature type="domain" description="Septum formation inhibitor MinC C-terminal" evidence="8">
    <location>
        <begin position="128"/>
        <end position="228"/>
    </location>
</feature>
<dbReference type="Pfam" id="PF05209">
    <property type="entry name" value="MinC_N"/>
    <property type="match status" value="1"/>
</dbReference>
<dbReference type="Gene3D" id="2.160.20.70">
    <property type="match status" value="1"/>
</dbReference>
<feature type="domain" description="Septum formation inhibitor MinC N-terminal" evidence="9">
    <location>
        <begin position="3"/>
        <end position="71"/>
    </location>
</feature>
<organism evidence="10 11">
    <name type="scientific">Aquibaculum arenosum</name>
    <dbReference type="NCBI Taxonomy" id="3032591"/>
    <lineage>
        <taxon>Bacteria</taxon>
        <taxon>Pseudomonadati</taxon>
        <taxon>Pseudomonadota</taxon>
        <taxon>Alphaproteobacteria</taxon>
        <taxon>Rhodospirillales</taxon>
        <taxon>Rhodovibrionaceae</taxon>
        <taxon>Aquibaculum</taxon>
    </lineage>
</organism>
<dbReference type="Pfam" id="PF03775">
    <property type="entry name" value="MinC_C"/>
    <property type="match status" value="1"/>
</dbReference>
<keyword evidence="11" id="KW-1185">Reference proteome</keyword>
<evidence type="ECO:0000256" key="4">
    <source>
        <dbReference type="ARBA" id="ARBA00023306"/>
    </source>
</evidence>
<evidence type="ECO:0000259" key="8">
    <source>
        <dbReference type="Pfam" id="PF03775"/>
    </source>
</evidence>
<evidence type="ECO:0000256" key="2">
    <source>
        <dbReference type="ARBA" id="ARBA00022618"/>
    </source>
</evidence>
<feature type="compositionally biased region" description="Basic and acidic residues" evidence="7">
    <location>
        <begin position="114"/>
        <end position="125"/>
    </location>
</feature>
<dbReference type="Gene3D" id="3.30.70.260">
    <property type="match status" value="1"/>
</dbReference>
<sequence length="231" mass="25045">MPLRGASYTMMVLRLAELAQPDFFGRLQVKIAQAPSFFEGAPMLLDLDGTAGGSAEDFEELKRRLRELRLALVGVQGGDERQHEAAMGVGLAIFPSWRASNKTTRAVDPANQRVRQEAPPEPRKPLLIDRPVRSGMQIYAEGTDLVVTAPVSAGAELLADGSIHVYAPLRGRALAGVSGDTSARIFCRRLAAELLSIAGHHRVSEEIAEAVQGRSVQVRLQGDNLRIETID</sequence>
<dbReference type="HAMAP" id="MF_00267">
    <property type="entry name" value="MinC"/>
    <property type="match status" value="1"/>
</dbReference>
<evidence type="ECO:0000256" key="6">
    <source>
        <dbReference type="HAMAP-Rule" id="MF_00267"/>
    </source>
</evidence>
<accession>A0ABT5YNE3</accession>
<protein>
    <recommendedName>
        <fullName evidence="6">Probable septum site-determining protein MinC</fullName>
    </recommendedName>
</protein>
<dbReference type="InterPro" id="IPR005526">
    <property type="entry name" value="Septum_form_inhib_MinC_C"/>
</dbReference>
<dbReference type="NCBIfam" id="TIGR01222">
    <property type="entry name" value="minC"/>
    <property type="match status" value="1"/>
</dbReference>
<keyword evidence="2 6" id="KW-0132">Cell division</keyword>
<evidence type="ECO:0000256" key="5">
    <source>
        <dbReference type="ARBA" id="ARBA00025606"/>
    </source>
</evidence>
<dbReference type="Proteomes" id="UP001215503">
    <property type="component" value="Unassembled WGS sequence"/>
</dbReference>
<comment type="caution">
    <text evidence="10">The sequence shown here is derived from an EMBL/GenBank/DDBJ whole genome shotgun (WGS) entry which is preliminary data.</text>
</comment>
<evidence type="ECO:0000313" key="11">
    <source>
        <dbReference type="Proteomes" id="UP001215503"/>
    </source>
</evidence>
<keyword evidence="4 6" id="KW-0131">Cell cycle</keyword>
<dbReference type="InterPro" id="IPR016098">
    <property type="entry name" value="CAP/MinC_C"/>
</dbReference>
<dbReference type="PANTHER" id="PTHR34108:SF1">
    <property type="entry name" value="SEPTUM SITE-DETERMINING PROTEIN MINC"/>
    <property type="match status" value="1"/>
</dbReference>
<dbReference type="SUPFAM" id="SSF63848">
    <property type="entry name" value="Cell-division inhibitor MinC, C-terminal domain"/>
    <property type="match status" value="1"/>
</dbReference>
<proteinExistence type="inferred from homology"/>
<dbReference type="PANTHER" id="PTHR34108">
    <property type="entry name" value="SEPTUM SITE-DETERMINING PROTEIN MINC"/>
    <property type="match status" value="1"/>
</dbReference>
<comment type="subunit">
    <text evidence="6">Interacts with MinD and FtsZ.</text>
</comment>
<dbReference type="InterPro" id="IPR013033">
    <property type="entry name" value="MinC"/>
</dbReference>
<comment type="function">
    <text evidence="5 6">Cell division inhibitor that blocks the formation of polar Z ring septums. Rapidly oscillates between the poles of the cell to destabilize FtsZ filaments that have formed before they mature into polar Z rings. Prevents FtsZ polymerization.</text>
</comment>